<reference evidence="3" key="1">
    <citation type="journal article" date="2021" name="PeerJ">
        <title>Extensive microbial diversity within the chicken gut microbiome revealed by metagenomics and culture.</title>
        <authorList>
            <person name="Gilroy R."/>
            <person name="Ravi A."/>
            <person name="Getino M."/>
            <person name="Pursley I."/>
            <person name="Horton D.L."/>
            <person name="Alikhan N.F."/>
            <person name="Baker D."/>
            <person name="Gharbi K."/>
            <person name="Hall N."/>
            <person name="Watson M."/>
            <person name="Adriaenssens E.M."/>
            <person name="Foster-Nyarko E."/>
            <person name="Jarju S."/>
            <person name="Secka A."/>
            <person name="Antonio M."/>
            <person name="Oren A."/>
            <person name="Chaudhuri R.R."/>
            <person name="La Ragione R."/>
            <person name="Hildebrand F."/>
            <person name="Pallen M.J."/>
        </authorList>
    </citation>
    <scope>NUCLEOTIDE SEQUENCE</scope>
    <source>
        <strain evidence="3">USASDec5-558</strain>
    </source>
</reference>
<feature type="compositionally biased region" description="Acidic residues" evidence="1">
    <location>
        <begin position="574"/>
        <end position="587"/>
    </location>
</feature>
<gene>
    <name evidence="3" type="ORF">H9850_03405</name>
</gene>
<protein>
    <submittedName>
        <fullName evidence="3">DEAD/DEAH box helicase family protein</fullName>
    </submittedName>
</protein>
<keyword evidence="3" id="KW-0378">Hydrolase</keyword>
<dbReference type="Proteomes" id="UP000886829">
    <property type="component" value="Unassembled WGS sequence"/>
</dbReference>
<dbReference type="Pfam" id="PF04851">
    <property type="entry name" value="ResIII"/>
    <property type="match status" value="1"/>
</dbReference>
<dbReference type="InterPro" id="IPR029464">
    <property type="entry name" value="HSDR_N"/>
</dbReference>
<dbReference type="PROSITE" id="PS51192">
    <property type="entry name" value="HELICASE_ATP_BIND_1"/>
    <property type="match status" value="1"/>
</dbReference>
<evidence type="ECO:0000313" key="3">
    <source>
        <dbReference type="EMBL" id="HIX56502.1"/>
    </source>
</evidence>
<dbReference type="SUPFAM" id="SSF52540">
    <property type="entry name" value="P-loop containing nucleoside triphosphate hydrolases"/>
    <property type="match status" value="2"/>
</dbReference>
<dbReference type="GO" id="GO:0009307">
    <property type="term" value="P:DNA restriction-modification system"/>
    <property type="evidence" value="ECO:0007669"/>
    <property type="project" value="UniProtKB-KW"/>
</dbReference>
<name>A0A9D1WCW3_9GAMM</name>
<evidence type="ECO:0000313" key="4">
    <source>
        <dbReference type="Proteomes" id="UP000886829"/>
    </source>
</evidence>
<comment type="caution">
    <text evidence="3">The sequence shown here is derived from an EMBL/GenBank/DDBJ whole genome shotgun (WGS) entry which is preliminary data.</text>
</comment>
<dbReference type="CDD" id="cd18032">
    <property type="entry name" value="DEXHc_RE_I_III_res"/>
    <property type="match status" value="1"/>
</dbReference>
<keyword evidence="3" id="KW-0347">Helicase</keyword>
<dbReference type="Pfam" id="PF08463">
    <property type="entry name" value="EcoEI_R_C"/>
    <property type="match status" value="1"/>
</dbReference>
<feature type="region of interest" description="Disordered" evidence="1">
    <location>
        <begin position="574"/>
        <end position="636"/>
    </location>
</feature>
<accession>A0A9D1WCW3</accession>
<proteinExistence type="predicted"/>
<dbReference type="PANTHER" id="PTHR47396:SF1">
    <property type="entry name" value="ATP-DEPENDENT HELICASE IRC3-RELATED"/>
    <property type="match status" value="1"/>
</dbReference>
<dbReference type="InterPro" id="IPR050742">
    <property type="entry name" value="Helicase_Restrict-Modif_Enz"/>
</dbReference>
<feature type="domain" description="Helicase ATP-binding" evidence="2">
    <location>
        <begin position="188"/>
        <end position="362"/>
    </location>
</feature>
<dbReference type="InterPro" id="IPR006935">
    <property type="entry name" value="Helicase/UvrB_N"/>
</dbReference>
<dbReference type="Gene3D" id="3.90.1570.30">
    <property type="match status" value="1"/>
</dbReference>
<dbReference type="GO" id="GO:0003677">
    <property type="term" value="F:DNA binding"/>
    <property type="evidence" value="ECO:0007669"/>
    <property type="project" value="UniProtKB-KW"/>
</dbReference>
<dbReference type="GO" id="GO:0005524">
    <property type="term" value="F:ATP binding"/>
    <property type="evidence" value="ECO:0007669"/>
    <property type="project" value="UniProtKB-KW"/>
</dbReference>
<sequence>MISINPNPSEEDTKTKIVLPAIQAAGWKHENYLTEYNLFSDKYRIVPQTERVERISQSHRRPDIILCINGFQPLAVIEIKRFDLPDSQGIDQAIAYARTLNVPFAYATSGHKFVEFNTKTGQQRTLSLESFPSPQELWRSYCMSVGIVEPNDQNTLAKAKYYYDVGTTTGKKIPRYYQMVAINSVVQAIIGLHRRRLLLVMATGTGKTFTALQIVYRLRKAGVIKRVLYLADRNKLVDQAKSEGFDNIAHCAKITNGKIDTHHEIYFGLYQQLSTSNKADQDYSEDQEESSVSTIDLYKRLRPDFFDLIIVDECHRGSASEESAWREILEYFHPAIQLGLTATPNTSDGANNAAYFGAPIFTYSLKQGIEEGYLAPYRVIRIDLDKDKTGWLPEPDQVDDNGKEIPQKLYTLNDFDRTIILPDRIKRVAQIINDFQHNSLGKMAKTIVFCATQVHALRMRDALRELNPQQMQENSNYIVRMTSSDEEGKALYAQFCSVSEKYPVIVTTSKLLTTGADTKGTKLIVLDANIKSHTEFKQIIGRGTRLDAESGKTNFTILDFRRVSEIFNDPDFDGDPGDLLELGDPDPNDPHLRPKPNKTNHDGQDATTDSEDTIGSGSTDNSDTDGADRADPPIHKTRNEYVVSGVSFEVVDATVSYLDSNGKLIHMQLRDFAKQSILKEFPNYQDFEKSWMTALSKAQLIRDMENKGVFFQDLRKDLGQKDLDEYDIVNHIAFSSRLLTRQERAERARHSQVLQQYDAKQKQILLDLLSIYEREGISEIERPTILKTPRFQVYGGLPQIVKSIGGKDGKAGYSRAITNLLYQAV</sequence>
<evidence type="ECO:0000259" key="2">
    <source>
        <dbReference type="PROSITE" id="PS51192"/>
    </source>
</evidence>
<dbReference type="GO" id="GO:0005829">
    <property type="term" value="C:cytosol"/>
    <property type="evidence" value="ECO:0007669"/>
    <property type="project" value="TreeGrafter"/>
</dbReference>
<dbReference type="EMBL" id="DXEV01000068">
    <property type="protein sequence ID" value="HIX56502.1"/>
    <property type="molecule type" value="Genomic_DNA"/>
</dbReference>
<dbReference type="GO" id="GO:0004386">
    <property type="term" value="F:helicase activity"/>
    <property type="evidence" value="ECO:0007669"/>
    <property type="project" value="UniProtKB-KW"/>
</dbReference>
<keyword evidence="3" id="KW-0547">Nucleotide-binding</keyword>
<dbReference type="InterPro" id="IPR013670">
    <property type="entry name" value="EcoEI_R_C_dom"/>
</dbReference>
<dbReference type="Pfam" id="PF13588">
    <property type="entry name" value="HSDR_N_2"/>
    <property type="match status" value="1"/>
</dbReference>
<dbReference type="SMART" id="SM00487">
    <property type="entry name" value="DEXDc"/>
    <property type="match status" value="1"/>
</dbReference>
<keyword evidence="3" id="KW-0067">ATP-binding</keyword>
<dbReference type="GO" id="GO:0009035">
    <property type="term" value="F:type I site-specific deoxyribonuclease activity"/>
    <property type="evidence" value="ECO:0007669"/>
    <property type="project" value="UniProtKB-EC"/>
</dbReference>
<dbReference type="AlphaFoldDB" id="A0A9D1WCW3"/>
<dbReference type="InterPro" id="IPR027417">
    <property type="entry name" value="P-loop_NTPase"/>
</dbReference>
<reference evidence="3" key="2">
    <citation type="submission" date="2021-04" db="EMBL/GenBank/DDBJ databases">
        <authorList>
            <person name="Gilroy R."/>
        </authorList>
    </citation>
    <scope>NUCLEOTIDE SEQUENCE</scope>
    <source>
        <strain evidence="3">USASDec5-558</strain>
    </source>
</reference>
<organism evidence="3 4">
    <name type="scientific">Candidatus Anaerobiospirillum pullistercoris</name>
    <dbReference type="NCBI Taxonomy" id="2838452"/>
    <lineage>
        <taxon>Bacteria</taxon>
        <taxon>Pseudomonadati</taxon>
        <taxon>Pseudomonadota</taxon>
        <taxon>Gammaproteobacteria</taxon>
        <taxon>Aeromonadales</taxon>
        <taxon>Succinivibrionaceae</taxon>
        <taxon>Anaerobiospirillum</taxon>
    </lineage>
</organism>
<dbReference type="InterPro" id="IPR014001">
    <property type="entry name" value="Helicase_ATP-bd"/>
</dbReference>
<dbReference type="Gene3D" id="3.40.50.300">
    <property type="entry name" value="P-loop containing nucleotide triphosphate hydrolases"/>
    <property type="match status" value="2"/>
</dbReference>
<dbReference type="PANTHER" id="PTHR47396">
    <property type="entry name" value="TYPE I RESTRICTION ENZYME ECOKI R PROTEIN"/>
    <property type="match status" value="1"/>
</dbReference>
<evidence type="ECO:0000256" key="1">
    <source>
        <dbReference type="SAM" id="MobiDB-lite"/>
    </source>
</evidence>
<dbReference type="NCBIfam" id="NF046051">
    <property type="entry name" value="restrict_EcoAI"/>
    <property type="match status" value="1"/>
</dbReference>
<feature type="compositionally biased region" description="Basic and acidic residues" evidence="1">
    <location>
        <begin position="626"/>
        <end position="636"/>
    </location>
</feature>